<proteinExistence type="predicted"/>
<dbReference type="GO" id="GO:0005829">
    <property type="term" value="C:cytosol"/>
    <property type="evidence" value="ECO:0007669"/>
    <property type="project" value="TreeGrafter"/>
</dbReference>
<evidence type="ECO:0000256" key="4">
    <source>
        <dbReference type="SAM" id="Phobius"/>
    </source>
</evidence>
<keyword evidence="1" id="KW-0547">Nucleotide-binding</keyword>
<evidence type="ECO:0000256" key="2">
    <source>
        <dbReference type="ARBA" id="ARBA00022840"/>
    </source>
</evidence>
<keyword evidence="3" id="KW-0238">DNA-binding</keyword>
<feature type="transmembrane region" description="Helical" evidence="4">
    <location>
        <begin position="244"/>
        <end position="261"/>
    </location>
</feature>
<protein>
    <submittedName>
        <fullName evidence="6">MutS domain V</fullName>
    </submittedName>
</protein>
<dbReference type="GO" id="GO:0005524">
    <property type="term" value="F:ATP binding"/>
    <property type="evidence" value="ECO:0007669"/>
    <property type="project" value="UniProtKB-KW"/>
</dbReference>
<keyword evidence="4" id="KW-0812">Transmembrane</keyword>
<keyword evidence="2" id="KW-0067">ATP-binding</keyword>
<accession>A0A1I0CA27</accession>
<dbReference type="InterPro" id="IPR036187">
    <property type="entry name" value="DNA_mismatch_repair_MutS_sf"/>
</dbReference>
<keyword evidence="4" id="KW-1133">Transmembrane helix</keyword>
<name>A0A1I0CA27_9FIRM</name>
<dbReference type="Gene3D" id="1.10.1420.10">
    <property type="match status" value="1"/>
</dbReference>
<dbReference type="PANTHER" id="PTHR11361:SF99">
    <property type="entry name" value="DNA MISMATCH REPAIR PROTEIN"/>
    <property type="match status" value="1"/>
</dbReference>
<dbReference type="InterPro" id="IPR045076">
    <property type="entry name" value="MutS"/>
</dbReference>
<organism evidence="6 7">
    <name type="scientific">Natronincola peptidivorans</name>
    <dbReference type="NCBI Taxonomy" id="426128"/>
    <lineage>
        <taxon>Bacteria</taxon>
        <taxon>Bacillati</taxon>
        <taxon>Bacillota</taxon>
        <taxon>Clostridia</taxon>
        <taxon>Peptostreptococcales</taxon>
        <taxon>Natronincolaceae</taxon>
        <taxon>Natronincola</taxon>
    </lineage>
</organism>
<feature type="transmembrane region" description="Helical" evidence="4">
    <location>
        <begin position="216"/>
        <end position="238"/>
    </location>
</feature>
<keyword evidence="4" id="KW-0472">Membrane</keyword>
<evidence type="ECO:0000256" key="1">
    <source>
        <dbReference type="ARBA" id="ARBA00022741"/>
    </source>
</evidence>
<dbReference type="OrthoDB" id="9802448at2"/>
<evidence type="ECO:0000256" key="3">
    <source>
        <dbReference type="ARBA" id="ARBA00023125"/>
    </source>
</evidence>
<dbReference type="AlphaFoldDB" id="A0A1I0CA27"/>
<keyword evidence="7" id="KW-1185">Reference proteome</keyword>
<evidence type="ECO:0000259" key="5">
    <source>
        <dbReference type="SMART" id="SM00534"/>
    </source>
</evidence>
<dbReference type="SMART" id="SM00534">
    <property type="entry name" value="MUTSac"/>
    <property type="match status" value="1"/>
</dbReference>
<feature type="domain" description="DNA mismatch repair proteins mutS family" evidence="5">
    <location>
        <begin position="426"/>
        <end position="603"/>
    </location>
</feature>
<evidence type="ECO:0000313" key="7">
    <source>
        <dbReference type="Proteomes" id="UP000199568"/>
    </source>
</evidence>
<dbReference type="GO" id="GO:0030983">
    <property type="term" value="F:mismatched DNA binding"/>
    <property type="evidence" value="ECO:0007669"/>
    <property type="project" value="InterPro"/>
</dbReference>
<feature type="transmembrane region" description="Helical" evidence="4">
    <location>
        <begin position="32"/>
        <end position="49"/>
    </location>
</feature>
<dbReference type="Pfam" id="PF00488">
    <property type="entry name" value="MutS_V"/>
    <property type="match status" value="1"/>
</dbReference>
<dbReference type="Proteomes" id="UP000199568">
    <property type="component" value="Unassembled WGS sequence"/>
</dbReference>
<evidence type="ECO:0000313" key="6">
    <source>
        <dbReference type="EMBL" id="SET16428.1"/>
    </source>
</evidence>
<dbReference type="Gene3D" id="3.40.50.300">
    <property type="entry name" value="P-loop containing nucleotide triphosphate hydrolases"/>
    <property type="match status" value="1"/>
</dbReference>
<dbReference type="STRING" id="426128.SAMN05660297_01558"/>
<reference evidence="6 7" key="1">
    <citation type="submission" date="2016-10" db="EMBL/GenBank/DDBJ databases">
        <authorList>
            <person name="de Groot N.N."/>
        </authorList>
    </citation>
    <scope>NUCLEOTIDE SEQUENCE [LARGE SCALE GENOMIC DNA]</scope>
    <source>
        <strain evidence="6 7">DSM 18979</strain>
    </source>
</reference>
<dbReference type="SUPFAM" id="SSF48334">
    <property type="entry name" value="DNA repair protein MutS, domain III"/>
    <property type="match status" value="1"/>
</dbReference>
<dbReference type="EMBL" id="FOHU01000005">
    <property type="protein sequence ID" value="SET16428.1"/>
    <property type="molecule type" value="Genomic_DNA"/>
</dbReference>
<dbReference type="InterPro" id="IPR027417">
    <property type="entry name" value="P-loop_NTPase"/>
</dbReference>
<gene>
    <name evidence="6" type="ORF">SAMN05660297_01558</name>
</gene>
<dbReference type="RefSeq" id="WP_090441819.1">
    <property type="nucleotide sequence ID" value="NZ_FOHU01000005.1"/>
</dbReference>
<dbReference type="CDD" id="cd03283">
    <property type="entry name" value="ABC_MutS-like"/>
    <property type="match status" value="1"/>
</dbReference>
<dbReference type="PANTHER" id="PTHR11361">
    <property type="entry name" value="DNA MISMATCH REPAIR PROTEIN MUTS FAMILY MEMBER"/>
    <property type="match status" value="1"/>
</dbReference>
<dbReference type="SUPFAM" id="SSF52540">
    <property type="entry name" value="P-loop containing nucleoside triphosphate hydrolases"/>
    <property type="match status" value="1"/>
</dbReference>
<feature type="transmembrane region" description="Helical" evidence="4">
    <location>
        <begin position="55"/>
        <end position="75"/>
    </location>
</feature>
<dbReference type="GO" id="GO:0140664">
    <property type="term" value="F:ATP-dependent DNA damage sensor activity"/>
    <property type="evidence" value="ECO:0007669"/>
    <property type="project" value="InterPro"/>
</dbReference>
<dbReference type="GO" id="GO:0006298">
    <property type="term" value="P:mismatch repair"/>
    <property type="evidence" value="ECO:0007669"/>
    <property type="project" value="InterPro"/>
</dbReference>
<sequence>MIILKKQKHIYEKRWKYYDKKWKELEKSINNIGNWRLITAITGIIVAGISNRMNLYYLFWSSMIIFIGIFVYLVAVYNRVKNFNHCIQLLRRINETAMDRLHGKWTKFKDTGEEFRDESHQFSQDLDIFGKGSLFQWTNTAETYHGRKKLNEFLTKPCHSSTILYKRQETIKELSRKLWWRQKFQMEAMRINDKKLNEATLLNWATHQYPFYRKKWVGFGIKLLPIATILSIFLAFGAHRISKIIPILAIIIHICLLLIKVKKRNHILNTVFQYKNNIKTYGKMLIHFETTSYDSKYIKDLQKSLVNQEGTKAFHQINKLETLVDSISNRSNFVFLPINIITLWDYQCMVALERWKEQSGGLIEKWLEVLGEMEALSSLASISFDYPHWTMPKFTEKPSVFETKNLGHPLLTNNQVDNDVTIMEPSRILLITGSNMSGKSTLLRTAGINLVLAYSGAPVCASYFQCSFMKIFTCMRISDNLEKSISSFYAELLRIKEIVKAAEGEGQVFFLLDEVFKGTNSQDRHIGAKRLINKLYGLDSMGMVSTHDLELGEIEKESNGKIRNYHFQEYYKDNKIYFDYKLRPGVSTTRNALYLIKMAGIEG</sequence>
<dbReference type="InterPro" id="IPR000432">
    <property type="entry name" value="DNA_mismatch_repair_MutS_C"/>
</dbReference>